<protein>
    <submittedName>
        <fullName evidence="2">Uncharacterized protein</fullName>
    </submittedName>
</protein>
<dbReference type="AlphaFoldDB" id="A0A1V4AGP2"/>
<sequence length="104" mass="9726">MEVGPLSQGDGELLAEALGEPEADAGEESNGDAGADGVAETEGAAAPVSVSFSAPVAGGAVLPVAEPDVDVDGGVGDPPSAWAVVAVRSAAGTKAAAVATADIA</sequence>
<evidence type="ECO:0000313" key="3">
    <source>
        <dbReference type="Proteomes" id="UP000190539"/>
    </source>
</evidence>
<keyword evidence="3" id="KW-1185">Reference proteome</keyword>
<dbReference type="EMBL" id="MVFC01000001">
    <property type="protein sequence ID" value="OON82848.1"/>
    <property type="molecule type" value="Genomic_DNA"/>
</dbReference>
<proteinExistence type="predicted"/>
<feature type="region of interest" description="Disordered" evidence="1">
    <location>
        <begin position="1"/>
        <end position="46"/>
    </location>
</feature>
<comment type="caution">
    <text evidence="2">The sequence shown here is derived from an EMBL/GenBank/DDBJ whole genome shotgun (WGS) entry which is preliminary data.</text>
</comment>
<reference evidence="2 3" key="1">
    <citation type="submission" date="2017-02" db="EMBL/GenBank/DDBJ databases">
        <title>Draft Genome Sequence of Streptomyces tsukubaensis F601, a Producer of the immunosuppressant tacrolimus FK506.</title>
        <authorList>
            <person name="Zong G."/>
            <person name="Zhong C."/>
            <person name="Fu J."/>
            <person name="Qin R."/>
            <person name="Cao G."/>
        </authorList>
    </citation>
    <scope>NUCLEOTIDE SEQUENCE [LARGE SCALE GENOMIC DNA]</scope>
    <source>
        <strain evidence="2 3">F601</strain>
    </source>
</reference>
<evidence type="ECO:0000256" key="1">
    <source>
        <dbReference type="SAM" id="MobiDB-lite"/>
    </source>
</evidence>
<name>A0A1V4AGP2_9ACTN</name>
<gene>
    <name evidence="2" type="ORF">B1H18_02110</name>
</gene>
<feature type="compositionally biased region" description="Low complexity" evidence="1">
    <location>
        <begin position="9"/>
        <end position="18"/>
    </location>
</feature>
<accession>A0A1V4AGP2</accession>
<dbReference type="Proteomes" id="UP000190539">
    <property type="component" value="Unassembled WGS sequence"/>
</dbReference>
<organism evidence="2 3">
    <name type="scientific">Streptomyces tsukubensis</name>
    <dbReference type="NCBI Taxonomy" id="83656"/>
    <lineage>
        <taxon>Bacteria</taxon>
        <taxon>Bacillati</taxon>
        <taxon>Actinomycetota</taxon>
        <taxon>Actinomycetes</taxon>
        <taxon>Kitasatosporales</taxon>
        <taxon>Streptomycetaceae</taxon>
        <taxon>Streptomyces</taxon>
    </lineage>
</organism>
<feature type="compositionally biased region" description="Acidic residues" evidence="1">
    <location>
        <begin position="19"/>
        <end position="30"/>
    </location>
</feature>
<evidence type="ECO:0000313" key="2">
    <source>
        <dbReference type="EMBL" id="OON82848.1"/>
    </source>
</evidence>